<proteinExistence type="predicted"/>
<accession>A0A438ERE8</accession>
<dbReference type="GO" id="GO:0072546">
    <property type="term" value="C:EMC complex"/>
    <property type="evidence" value="ECO:0007669"/>
    <property type="project" value="InterPro"/>
</dbReference>
<reference evidence="1 2" key="1">
    <citation type="journal article" date="2018" name="PLoS Genet.">
        <title>Population sequencing reveals clonal diversity and ancestral inbreeding in the grapevine cultivar Chardonnay.</title>
        <authorList>
            <person name="Roach M.J."/>
            <person name="Johnson D.L."/>
            <person name="Bohlmann J."/>
            <person name="van Vuuren H.J."/>
            <person name="Jones S.J."/>
            <person name="Pretorius I.S."/>
            <person name="Schmidt S.A."/>
            <person name="Borneman A.R."/>
        </authorList>
    </citation>
    <scope>NUCLEOTIDE SEQUENCE [LARGE SCALE GENOMIC DNA]</scope>
    <source>
        <strain evidence="2">cv. Chardonnay</strain>
        <tissue evidence="1">Leaf</tissue>
    </source>
</reference>
<dbReference type="AlphaFoldDB" id="A0A438ERE8"/>
<dbReference type="InterPro" id="IPR005366">
    <property type="entry name" value="EMC8/9"/>
</dbReference>
<gene>
    <name evidence="1" type="primary">EMB2731_0</name>
    <name evidence="1" type="ORF">CK203_081182</name>
</gene>
<dbReference type="PANTHER" id="PTHR12941:SF10">
    <property type="entry name" value="ER MEMBRANE PROTEIN COMPLEX SUBUNIT 8_9 HOMOLOG"/>
    <property type="match status" value="1"/>
</dbReference>
<dbReference type="PANTHER" id="PTHR12941">
    <property type="entry name" value="ER MEMBRANE PROTEIN COMPLEX"/>
    <property type="match status" value="1"/>
</dbReference>
<dbReference type="Proteomes" id="UP000288805">
    <property type="component" value="Unassembled WGS sequence"/>
</dbReference>
<sequence>MLLLHPQAGAYLMRVAQHIQDDWNPSKTAQKLPPNPSVNCPKVLYTKDASKNWRLAGSDGSSQLTIKEPSANVVLLDYIASEKWQDIIDFDDHLDDISKDWLNPELFK</sequence>
<protein>
    <submittedName>
        <fullName evidence="1">ER membrane protein complex subunit 8/9-like</fullName>
    </submittedName>
</protein>
<name>A0A438ERE8_VITVI</name>
<dbReference type="Pfam" id="PF03665">
    <property type="entry name" value="UPF0172"/>
    <property type="match status" value="1"/>
</dbReference>
<evidence type="ECO:0000313" key="1">
    <source>
        <dbReference type="EMBL" id="RVW50311.1"/>
    </source>
</evidence>
<comment type="caution">
    <text evidence="1">The sequence shown here is derived from an EMBL/GenBank/DDBJ whole genome shotgun (WGS) entry which is preliminary data.</text>
</comment>
<dbReference type="EMBL" id="QGNW01001203">
    <property type="protein sequence ID" value="RVW50311.1"/>
    <property type="molecule type" value="Genomic_DNA"/>
</dbReference>
<organism evidence="1 2">
    <name type="scientific">Vitis vinifera</name>
    <name type="common">Grape</name>
    <dbReference type="NCBI Taxonomy" id="29760"/>
    <lineage>
        <taxon>Eukaryota</taxon>
        <taxon>Viridiplantae</taxon>
        <taxon>Streptophyta</taxon>
        <taxon>Embryophyta</taxon>
        <taxon>Tracheophyta</taxon>
        <taxon>Spermatophyta</taxon>
        <taxon>Magnoliopsida</taxon>
        <taxon>eudicotyledons</taxon>
        <taxon>Gunneridae</taxon>
        <taxon>Pentapetalae</taxon>
        <taxon>rosids</taxon>
        <taxon>Vitales</taxon>
        <taxon>Vitaceae</taxon>
        <taxon>Viteae</taxon>
        <taxon>Vitis</taxon>
    </lineage>
</organism>
<evidence type="ECO:0000313" key="2">
    <source>
        <dbReference type="Proteomes" id="UP000288805"/>
    </source>
</evidence>